<organism evidence="6 7">
    <name type="scientific">Adiantum capillus-veneris</name>
    <name type="common">Maidenhair fern</name>
    <dbReference type="NCBI Taxonomy" id="13818"/>
    <lineage>
        <taxon>Eukaryota</taxon>
        <taxon>Viridiplantae</taxon>
        <taxon>Streptophyta</taxon>
        <taxon>Embryophyta</taxon>
        <taxon>Tracheophyta</taxon>
        <taxon>Polypodiopsida</taxon>
        <taxon>Polypodiidae</taxon>
        <taxon>Polypodiales</taxon>
        <taxon>Pteridineae</taxon>
        <taxon>Pteridaceae</taxon>
        <taxon>Vittarioideae</taxon>
        <taxon>Adiantum</taxon>
    </lineage>
</organism>
<sequence>MSLNTQLDNGDHEAQRLEPLVQPAMEDEKAKPVPKVPYFPTLPGARNRRNSLCALLLSFSLLILLLHRCCLRRTLPAVSSPGVKLSILPFESSFEEESTAFCSAGRIYVYDLPSRFNADLLMQCSSLVPWTDLCPALDNNGVGIALDLPSWLGAGFWYYTSQFGGEVIYHARMLEHPCRTRDPDKATAFFVPFYAGLDVARYLFVPSTPKQRDELSHMLLEWLTLQETWKRHNGRDHFLMVGRITWDFRREESSMWDKLWGRSGWGSDFFLTSEMKTPLRLIIEKSIFDGQEVAVPYPTSFHPRTDSHLVQWQAIARSAKRSLLFSYAGGPRPQFVNDFRSLLLDQCQQAINSCRSFDCSKQRCEHPLPVMELFVDSIFCLQPRGDSFTRRSIFDSLIAGCIPVFFWHRTAYLQYGWHLPANSESYSVFIERKDIRDGKQIKSILQGFSQRRIEKMRETLIASIPRFVYKVPGNSSANFRDAFDVAVDGALRLTQERIQKQR</sequence>
<protein>
    <recommendedName>
        <fullName evidence="5">Exostosin GT47 domain-containing protein</fullName>
    </recommendedName>
</protein>
<dbReference type="GO" id="GO:0000139">
    <property type="term" value="C:Golgi membrane"/>
    <property type="evidence" value="ECO:0007669"/>
    <property type="project" value="UniProtKB-SubCell"/>
</dbReference>
<keyword evidence="3" id="KW-0735">Signal-anchor</keyword>
<evidence type="ECO:0000256" key="1">
    <source>
        <dbReference type="ARBA" id="ARBA00004323"/>
    </source>
</evidence>
<keyword evidence="3" id="KW-0812">Transmembrane</keyword>
<evidence type="ECO:0000256" key="4">
    <source>
        <dbReference type="ARBA" id="ARBA00023034"/>
    </source>
</evidence>
<comment type="similarity">
    <text evidence="2">Belongs to the glycosyltransferase 47 family.</text>
</comment>
<reference evidence="6" key="1">
    <citation type="submission" date="2021-01" db="EMBL/GenBank/DDBJ databases">
        <title>Adiantum capillus-veneris genome.</title>
        <authorList>
            <person name="Fang Y."/>
            <person name="Liao Q."/>
        </authorList>
    </citation>
    <scope>NUCLEOTIDE SEQUENCE</scope>
    <source>
        <strain evidence="6">H3</strain>
        <tissue evidence="6">Leaf</tissue>
    </source>
</reference>
<accession>A0A9D4V809</accession>
<evidence type="ECO:0000256" key="2">
    <source>
        <dbReference type="ARBA" id="ARBA00010271"/>
    </source>
</evidence>
<dbReference type="Proteomes" id="UP000886520">
    <property type="component" value="Chromosome 4"/>
</dbReference>
<evidence type="ECO:0000313" key="7">
    <source>
        <dbReference type="Proteomes" id="UP000886520"/>
    </source>
</evidence>
<evidence type="ECO:0000259" key="5">
    <source>
        <dbReference type="Pfam" id="PF03016"/>
    </source>
</evidence>
<comment type="caution">
    <text evidence="6">The sequence shown here is derived from an EMBL/GenBank/DDBJ whole genome shotgun (WGS) entry which is preliminary data.</text>
</comment>
<dbReference type="InterPro" id="IPR004263">
    <property type="entry name" value="Exostosin"/>
</dbReference>
<comment type="subcellular location">
    <subcellularLocation>
        <location evidence="1">Golgi apparatus membrane</location>
        <topology evidence="1">Single-pass type II membrane protein</topology>
    </subcellularLocation>
</comment>
<proteinExistence type="inferred from homology"/>
<feature type="domain" description="Exostosin GT47" evidence="5">
    <location>
        <begin position="102"/>
        <end position="442"/>
    </location>
</feature>
<keyword evidence="4" id="KW-0333">Golgi apparatus</keyword>
<keyword evidence="7" id="KW-1185">Reference proteome</keyword>
<dbReference type="InterPro" id="IPR040911">
    <property type="entry name" value="Exostosin_GT47"/>
</dbReference>
<name>A0A9D4V809_ADICA</name>
<dbReference type="PANTHER" id="PTHR11062">
    <property type="entry name" value="EXOSTOSIN HEPARAN SULFATE GLYCOSYLTRANSFERASE -RELATED"/>
    <property type="match status" value="1"/>
</dbReference>
<evidence type="ECO:0000256" key="3">
    <source>
        <dbReference type="ARBA" id="ARBA00022968"/>
    </source>
</evidence>
<dbReference type="EMBL" id="JABFUD020000004">
    <property type="protein sequence ID" value="KAI5081328.1"/>
    <property type="molecule type" value="Genomic_DNA"/>
</dbReference>
<dbReference type="Pfam" id="PF03016">
    <property type="entry name" value="Exostosin_GT47"/>
    <property type="match status" value="1"/>
</dbReference>
<dbReference type="GO" id="GO:0016757">
    <property type="term" value="F:glycosyltransferase activity"/>
    <property type="evidence" value="ECO:0007669"/>
    <property type="project" value="InterPro"/>
</dbReference>
<evidence type="ECO:0000313" key="6">
    <source>
        <dbReference type="EMBL" id="KAI5081328.1"/>
    </source>
</evidence>
<dbReference type="OrthoDB" id="1924787at2759"/>
<gene>
    <name evidence="6" type="ORF">GOP47_0004511</name>
</gene>
<dbReference type="PANTHER" id="PTHR11062:SF214">
    <property type="entry name" value="XYLOGLUCAN GALACTOSYLTRANSFERASE XLT2"/>
    <property type="match status" value="1"/>
</dbReference>
<dbReference type="AlphaFoldDB" id="A0A9D4V809"/>